<reference evidence="9" key="1">
    <citation type="submission" date="2020-11" db="EMBL/GenBank/DDBJ databases">
        <authorList>
            <person name="Tran Van P."/>
        </authorList>
    </citation>
    <scope>NUCLEOTIDE SEQUENCE</scope>
</reference>
<name>A0A7R9KZW3_9ACAR</name>
<feature type="compositionally biased region" description="Basic residues" evidence="7">
    <location>
        <begin position="167"/>
        <end position="182"/>
    </location>
</feature>
<dbReference type="SUPFAM" id="SSF57667">
    <property type="entry name" value="beta-beta-alpha zinc fingers"/>
    <property type="match status" value="1"/>
</dbReference>
<dbReference type="PROSITE" id="PS00028">
    <property type="entry name" value="ZINC_FINGER_C2H2_1"/>
    <property type="match status" value="2"/>
</dbReference>
<gene>
    <name evidence="9" type="ORF">OSB1V03_LOCUS12980</name>
</gene>
<dbReference type="Gene3D" id="3.30.160.60">
    <property type="entry name" value="Classic Zinc Finger"/>
    <property type="match status" value="2"/>
</dbReference>
<dbReference type="InterPro" id="IPR013087">
    <property type="entry name" value="Znf_C2H2_type"/>
</dbReference>
<dbReference type="OrthoDB" id="6506092at2759"/>
<keyword evidence="5" id="KW-0539">Nucleus</keyword>
<dbReference type="SMART" id="SM00355">
    <property type="entry name" value="ZnF_C2H2"/>
    <property type="match status" value="2"/>
</dbReference>
<keyword evidence="10" id="KW-1185">Reference proteome</keyword>
<evidence type="ECO:0000259" key="8">
    <source>
        <dbReference type="PROSITE" id="PS50157"/>
    </source>
</evidence>
<feature type="domain" description="C2H2-type" evidence="8">
    <location>
        <begin position="199"/>
        <end position="229"/>
    </location>
</feature>
<feature type="compositionally biased region" description="Acidic residues" evidence="7">
    <location>
        <begin position="119"/>
        <end position="141"/>
    </location>
</feature>
<dbReference type="PANTHER" id="PTHR23235">
    <property type="entry name" value="KRUEPPEL-LIKE TRANSCRIPTION FACTOR"/>
    <property type="match status" value="1"/>
</dbReference>
<feature type="region of interest" description="Disordered" evidence="7">
    <location>
        <begin position="118"/>
        <end position="143"/>
    </location>
</feature>
<evidence type="ECO:0000256" key="5">
    <source>
        <dbReference type="ARBA" id="ARBA00023242"/>
    </source>
</evidence>
<dbReference type="InterPro" id="IPR036236">
    <property type="entry name" value="Znf_C2H2_sf"/>
</dbReference>
<dbReference type="PROSITE" id="PS50157">
    <property type="entry name" value="ZINC_FINGER_C2H2_2"/>
    <property type="match status" value="2"/>
</dbReference>
<keyword evidence="3 6" id="KW-0863">Zinc-finger</keyword>
<accession>A0A7R9KZW3</accession>
<keyword evidence="2" id="KW-0677">Repeat</keyword>
<protein>
    <recommendedName>
        <fullName evidence="8">C2H2-type domain-containing protein</fullName>
    </recommendedName>
</protein>
<dbReference type="EMBL" id="CAJPIZ010011214">
    <property type="protein sequence ID" value="CAG2113007.1"/>
    <property type="molecule type" value="Genomic_DNA"/>
</dbReference>
<evidence type="ECO:0000256" key="3">
    <source>
        <dbReference type="ARBA" id="ARBA00022771"/>
    </source>
</evidence>
<proteinExistence type="predicted"/>
<dbReference type="Pfam" id="PF00096">
    <property type="entry name" value="zf-C2H2"/>
    <property type="match status" value="2"/>
</dbReference>
<dbReference type="AlphaFoldDB" id="A0A7R9KZW3"/>
<dbReference type="GO" id="GO:0008270">
    <property type="term" value="F:zinc ion binding"/>
    <property type="evidence" value="ECO:0007669"/>
    <property type="project" value="UniProtKB-KW"/>
</dbReference>
<evidence type="ECO:0000256" key="1">
    <source>
        <dbReference type="ARBA" id="ARBA00022723"/>
    </source>
</evidence>
<dbReference type="EMBL" id="OC865789">
    <property type="protein sequence ID" value="CAD7632577.1"/>
    <property type="molecule type" value="Genomic_DNA"/>
</dbReference>
<dbReference type="GO" id="GO:0000981">
    <property type="term" value="F:DNA-binding transcription factor activity, RNA polymerase II-specific"/>
    <property type="evidence" value="ECO:0007669"/>
    <property type="project" value="TreeGrafter"/>
</dbReference>
<dbReference type="PANTHER" id="PTHR23235:SF142">
    <property type="entry name" value="ZINC FINGER PROTEIN 384"/>
    <property type="match status" value="1"/>
</dbReference>
<dbReference type="Proteomes" id="UP000759131">
    <property type="component" value="Unassembled WGS sequence"/>
</dbReference>
<evidence type="ECO:0000256" key="6">
    <source>
        <dbReference type="PROSITE-ProRule" id="PRU00042"/>
    </source>
</evidence>
<feature type="region of interest" description="Disordered" evidence="7">
    <location>
        <begin position="157"/>
        <end position="190"/>
    </location>
</feature>
<dbReference type="FunFam" id="3.30.160.60:FF:000624">
    <property type="entry name" value="zinc finger protein 697"/>
    <property type="match status" value="1"/>
</dbReference>
<dbReference type="GO" id="GO:0000978">
    <property type="term" value="F:RNA polymerase II cis-regulatory region sequence-specific DNA binding"/>
    <property type="evidence" value="ECO:0007669"/>
    <property type="project" value="TreeGrafter"/>
</dbReference>
<keyword evidence="1" id="KW-0479">Metal-binding</keyword>
<sequence length="285" mass="32658">MSSLEALSVDNKRLKSELQYYCKCIELYENYRKCLLYFDNNCICLQNKDFYFVIQSLENQYKTSLRPDHQFEYQLSPKHSSLTTQSSLGTTPTASAVDNESSFVAQNLFNDFMCKTEESTDYSEDDSEDDDEDNEDEESSDGECLLDNSQVWPLIATTTTTVANTRAPKRRTGRQSRTRRGAKSGTTCTAATGRKPKLHACDWIGCGKTFRDNLALTAHVRLRHTNERPFACDKCPKSFADKKHLTQHLKYHSSQERYKCKYTDCPFDCKSRPIALWYSPPPEGS</sequence>
<evidence type="ECO:0000256" key="4">
    <source>
        <dbReference type="ARBA" id="ARBA00022833"/>
    </source>
</evidence>
<evidence type="ECO:0000256" key="7">
    <source>
        <dbReference type="SAM" id="MobiDB-lite"/>
    </source>
</evidence>
<feature type="domain" description="C2H2-type" evidence="8">
    <location>
        <begin position="230"/>
        <end position="257"/>
    </location>
</feature>
<evidence type="ECO:0000313" key="9">
    <source>
        <dbReference type="EMBL" id="CAD7632577.1"/>
    </source>
</evidence>
<evidence type="ECO:0000313" key="10">
    <source>
        <dbReference type="Proteomes" id="UP000759131"/>
    </source>
</evidence>
<evidence type="ECO:0000256" key="2">
    <source>
        <dbReference type="ARBA" id="ARBA00022737"/>
    </source>
</evidence>
<keyword evidence="4" id="KW-0862">Zinc</keyword>
<organism evidence="9">
    <name type="scientific">Medioppia subpectinata</name>
    <dbReference type="NCBI Taxonomy" id="1979941"/>
    <lineage>
        <taxon>Eukaryota</taxon>
        <taxon>Metazoa</taxon>
        <taxon>Ecdysozoa</taxon>
        <taxon>Arthropoda</taxon>
        <taxon>Chelicerata</taxon>
        <taxon>Arachnida</taxon>
        <taxon>Acari</taxon>
        <taxon>Acariformes</taxon>
        <taxon>Sarcoptiformes</taxon>
        <taxon>Oribatida</taxon>
        <taxon>Brachypylina</taxon>
        <taxon>Oppioidea</taxon>
        <taxon>Oppiidae</taxon>
        <taxon>Medioppia</taxon>
    </lineage>
</organism>